<keyword evidence="4" id="KW-1185">Reference proteome</keyword>
<accession>A0A2R8B337</accession>
<evidence type="ECO:0000313" key="3">
    <source>
        <dbReference type="EMBL" id="SPH17044.1"/>
    </source>
</evidence>
<dbReference type="RefSeq" id="WP_108851526.1">
    <property type="nucleotide sequence ID" value="NZ_OMOQ01000001.1"/>
</dbReference>
<keyword evidence="1 3" id="KW-0808">Transferase</keyword>
<dbReference type="InterPro" id="IPR029063">
    <property type="entry name" value="SAM-dependent_MTases_sf"/>
</dbReference>
<proteinExistence type="predicted"/>
<dbReference type="OrthoDB" id="5642573at2"/>
<keyword evidence="3" id="KW-0489">Methyltransferase</keyword>
<dbReference type="AlphaFoldDB" id="A0A2R8B337"/>
<dbReference type="GO" id="GO:0032259">
    <property type="term" value="P:methylation"/>
    <property type="evidence" value="ECO:0007669"/>
    <property type="project" value="UniProtKB-KW"/>
</dbReference>
<organism evidence="3 4">
    <name type="scientific">Albidovulum aquaemixtae</name>
    <dbReference type="NCBI Taxonomy" id="1542388"/>
    <lineage>
        <taxon>Bacteria</taxon>
        <taxon>Pseudomonadati</taxon>
        <taxon>Pseudomonadota</taxon>
        <taxon>Alphaproteobacteria</taxon>
        <taxon>Rhodobacterales</taxon>
        <taxon>Paracoccaceae</taxon>
        <taxon>Albidovulum</taxon>
    </lineage>
</organism>
<dbReference type="EMBL" id="OMOQ01000001">
    <property type="protein sequence ID" value="SPH17044.1"/>
    <property type="molecule type" value="Genomic_DNA"/>
</dbReference>
<protein>
    <submittedName>
        <fullName evidence="3">Putative S-adenosylmethionine-dependent methyltransferase/MSMEI_2290</fullName>
        <ecNumber evidence="3">2.1.1.-</ecNumber>
    </submittedName>
</protein>
<dbReference type="InterPro" id="IPR041698">
    <property type="entry name" value="Methyltransf_25"/>
</dbReference>
<evidence type="ECO:0000256" key="1">
    <source>
        <dbReference type="ARBA" id="ARBA00022679"/>
    </source>
</evidence>
<evidence type="ECO:0000259" key="2">
    <source>
        <dbReference type="Pfam" id="PF13649"/>
    </source>
</evidence>
<dbReference type="EC" id="2.1.1.-" evidence="3"/>
<dbReference type="PANTHER" id="PTHR43861">
    <property type="entry name" value="TRANS-ACONITATE 2-METHYLTRANSFERASE-RELATED"/>
    <property type="match status" value="1"/>
</dbReference>
<name>A0A2R8B337_9RHOB</name>
<dbReference type="GO" id="GO:0008168">
    <property type="term" value="F:methyltransferase activity"/>
    <property type="evidence" value="ECO:0007669"/>
    <property type="project" value="UniProtKB-KW"/>
</dbReference>
<dbReference type="CDD" id="cd02440">
    <property type="entry name" value="AdoMet_MTases"/>
    <property type="match status" value="1"/>
</dbReference>
<dbReference type="Pfam" id="PF13649">
    <property type="entry name" value="Methyltransf_25"/>
    <property type="match status" value="1"/>
</dbReference>
<reference evidence="3 4" key="1">
    <citation type="submission" date="2018-03" db="EMBL/GenBank/DDBJ databases">
        <authorList>
            <person name="Keele B.F."/>
        </authorList>
    </citation>
    <scope>NUCLEOTIDE SEQUENCE [LARGE SCALE GENOMIC DNA]</scope>
    <source>
        <strain evidence="3 4">CECT 8626</strain>
    </source>
</reference>
<dbReference type="SUPFAM" id="SSF53335">
    <property type="entry name" value="S-adenosyl-L-methionine-dependent methyltransferases"/>
    <property type="match status" value="1"/>
</dbReference>
<evidence type="ECO:0000313" key="4">
    <source>
        <dbReference type="Proteomes" id="UP000244924"/>
    </source>
</evidence>
<dbReference type="Proteomes" id="UP000244924">
    <property type="component" value="Unassembled WGS sequence"/>
</dbReference>
<sequence>MTNASFWDRIAPKYATHPIKDTTAYEHTLDRTRSYLHEDDRILEIGCGTGSTALLLAENVAHVTASDYAEGMVAIGRQKARDQAVGNIDFVRASLEDGALPDGPYDAVMAFNLLHLLRDPGDAARNVYGLLKPGGLFISKTPCLCGIFRALWLPGTVMRALGKWPGIRFFNPAWLERTIAAQGFEIVESGDFPKTPPRRYIVARKR</sequence>
<feature type="domain" description="Methyltransferase" evidence="2">
    <location>
        <begin position="42"/>
        <end position="135"/>
    </location>
</feature>
<gene>
    <name evidence="3" type="ORF">DEA8626_00558</name>
</gene>
<dbReference type="Gene3D" id="3.40.50.150">
    <property type="entry name" value="Vaccinia Virus protein VP39"/>
    <property type="match status" value="1"/>
</dbReference>